<evidence type="ECO:0000313" key="5">
    <source>
        <dbReference type="EMBL" id="KAF2685321.1"/>
    </source>
</evidence>
<dbReference type="EMBL" id="MU005579">
    <property type="protein sequence ID" value="KAF2685321.1"/>
    <property type="molecule type" value="Genomic_DNA"/>
</dbReference>
<dbReference type="OrthoDB" id="2425929at2759"/>
<keyword evidence="4" id="KW-0624">Polysaccharide degradation</keyword>
<dbReference type="AlphaFoldDB" id="A0A6G1J539"/>
<dbReference type="PANTHER" id="PTHR43037:SF5">
    <property type="entry name" value="FERULOYL ESTERASE"/>
    <property type="match status" value="1"/>
</dbReference>
<evidence type="ECO:0000256" key="2">
    <source>
        <dbReference type="ARBA" id="ARBA00022729"/>
    </source>
</evidence>
<organism evidence="5 6">
    <name type="scientific">Lentithecium fluviatile CBS 122367</name>
    <dbReference type="NCBI Taxonomy" id="1168545"/>
    <lineage>
        <taxon>Eukaryota</taxon>
        <taxon>Fungi</taxon>
        <taxon>Dikarya</taxon>
        <taxon>Ascomycota</taxon>
        <taxon>Pezizomycotina</taxon>
        <taxon>Dothideomycetes</taxon>
        <taxon>Pleosporomycetidae</taxon>
        <taxon>Pleosporales</taxon>
        <taxon>Massarineae</taxon>
        <taxon>Lentitheciaceae</taxon>
        <taxon>Lentithecium</taxon>
    </lineage>
</organism>
<proteinExistence type="inferred from homology"/>
<keyword evidence="6" id="KW-1185">Reference proteome</keyword>
<dbReference type="Proteomes" id="UP000799291">
    <property type="component" value="Unassembled WGS sequence"/>
</dbReference>
<dbReference type="Pfam" id="PF10503">
    <property type="entry name" value="Esterase_PHB"/>
    <property type="match status" value="1"/>
</dbReference>
<evidence type="ECO:0000256" key="4">
    <source>
        <dbReference type="RuleBase" id="RU367147"/>
    </source>
</evidence>
<sequence>MITSLFFALLLAGSTTAQQLSSTLTQVKDFGPNPRNVTMYIYVPKNLPPKPPIIVVPHWCHGTAQDVFKGRPYASLGDQYGFISIYPDSPNKVDQCWDVSSNASLTHNGGGDALGIVSMVRWTLKKYGGDKDRVFVTGTSSGAMMTQVLVGSYPDVFAAGSAWAGVPFGCFAGDGFDVWSDACATGKIIKTGPEWAALVKNAYPGYNGIRPKLQVLHGTADTVLYPQNFQEEIKQWTTVLGVSATPTETTKDTPLAGWTRYRYGSKFEAYEAEGVDHNIPNQADTVMDFFDLRCNATASKACFSRASC</sequence>
<evidence type="ECO:0000256" key="1">
    <source>
        <dbReference type="ARBA" id="ARBA00022487"/>
    </source>
</evidence>
<dbReference type="Gene3D" id="3.40.50.1820">
    <property type="entry name" value="alpha/beta hydrolase"/>
    <property type="match status" value="1"/>
</dbReference>
<dbReference type="InterPro" id="IPR029058">
    <property type="entry name" value="AB_hydrolase_fold"/>
</dbReference>
<comment type="subcellular location">
    <subcellularLocation>
        <location evidence="4">Secreted</location>
    </subcellularLocation>
</comment>
<gene>
    <name evidence="5" type="ORF">K458DRAFT_300970</name>
</gene>
<accession>A0A6G1J539</accession>
<evidence type="ECO:0000313" key="6">
    <source>
        <dbReference type="Proteomes" id="UP000799291"/>
    </source>
</evidence>
<dbReference type="GO" id="GO:0045493">
    <property type="term" value="P:xylan catabolic process"/>
    <property type="evidence" value="ECO:0007669"/>
    <property type="project" value="UniProtKB-UniRule"/>
</dbReference>
<dbReference type="InterPro" id="IPR010126">
    <property type="entry name" value="Esterase_phb"/>
</dbReference>
<dbReference type="SUPFAM" id="SSF53474">
    <property type="entry name" value="alpha/beta-Hydrolases"/>
    <property type="match status" value="2"/>
</dbReference>
<dbReference type="NCBIfam" id="TIGR01840">
    <property type="entry name" value="esterase_phb"/>
    <property type="match status" value="1"/>
</dbReference>
<feature type="signal peptide" evidence="4">
    <location>
        <begin position="1"/>
        <end position="17"/>
    </location>
</feature>
<comment type="similarity">
    <text evidence="4">Belongs to the carbohydrate esterase 1 (CE1) family.</text>
</comment>
<dbReference type="GO" id="GO:0052689">
    <property type="term" value="F:carboxylic ester hydrolase activity"/>
    <property type="evidence" value="ECO:0007669"/>
    <property type="project" value="UniProtKB-KW"/>
</dbReference>
<dbReference type="EC" id="3.1.1.-" evidence="4"/>
<name>A0A6G1J539_9PLEO</name>
<dbReference type="GO" id="GO:0005576">
    <property type="term" value="C:extracellular region"/>
    <property type="evidence" value="ECO:0007669"/>
    <property type="project" value="UniProtKB-SubCell"/>
</dbReference>
<feature type="chain" id="PRO_5029037981" description="Carboxylic ester hydrolase" evidence="4">
    <location>
        <begin position="18"/>
        <end position="308"/>
    </location>
</feature>
<keyword evidence="2 4" id="KW-0732">Signal</keyword>
<reference evidence="5" key="1">
    <citation type="journal article" date="2020" name="Stud. Mycol.">
        <title>101 Dothideomycetes genomes: a test case for predicting lifestyles and emergence of pathogens.</title>
        <authorList>
            <person name="Haridas S."/>
            <person name="Albert R."/>
            <person name="Binder M."/>
            <person name="Bloem J."/>
            <person name="Labutti K."/>
            <person name="Salamov A."/>
            <person name="Andreopoulos B."/>
            <person name="Baker S."/>
            <person name="Barry K."/>
            <person name="Bills G."/>
            <person name="Bluhm B."/>
            <person name="Cannon C."/>
            <person name="Castanera R."/>
            <person name="Culley D."/>
            <person name="Daum C."/>
            <person name="Ezra D."/>
            <person name="Gonzalez J."/>
            <person name="Henrissat B."/>
            <person name="Kuo A."/>
            <person name="Liang C."/>
            <person name="Lipzen A."/>
            <person name="Lutzoni F."/>
            <person name="Magnuson J."/>
            <person name="Mondo S."/>
            <person name="Nolan M."/>
            <person name="Ohm R."/>
            <person name="Pangilinan J."/>
            <person name="Park H.-J."/>
            <person name="Ramirez L."/>
            <person name="Alfaro M."/>
            <person name="Sun H."/>
            <person name="Tritt A."/>
            <person name="Yoshinaga Y."/>
            <person name="Zwiers L.-H."/>
            <person name="Turgeon B."/>
            <person name="Goodwin S."/>
            <person name="Spatafora J."/>
            <person name="Crous P."/>
            <person name="Grigoriev I."/>
        </authorList>
    </citation>
    <scope>NUCLEOTIDE SEQUENCE</scope>
    <source>
        <strain evidence="5">CBS 122367</strain>
    </source>
</reference>
<keyword evidence="4" id="KW-0119">Carbohydrate metabolism</keyword>
<keyword evidence="4" id="KW-0964">Secreted</keyword>
<evidence type="ECO:0000256" key="3">
    <source>
        <dbReference type="ARBA" id="ARBA00022801"/>
    </source>
</evidence>
<dbReference type="InterPro" id="IPR050955">
    <property type="entry name" value="Plant_Biomass_Hydrol_Est"/>
</dbReference>
<comment type="function">
    <text evidence="4">Esterase involved in the hydrolysis of xylan, a major structural heterogeneous polysaccharide found in plant biomass representing the second most abundant polysaccharide in the biosphere, after cellulose.</text>
</comment>
<dbReference type="PANTHER" id="PTHR43037">
    <property type="entry name" value="UNNAMED PRODUCT-RELATED"/>
    <property type="match status" value="1"/>
</dbReference>
<keyword evidence="1 4" id="KW-0719">Serine esterase</keyword>
<protein>
    <recommendedName>
        <fullName evidence="4">Carboxylic ester hydrolase</fullName>
        <ecNumber evidence="4">3.1.1.-</ecNumber>
    </recommendedName>
</protein>
<keyword evidence="3 4" id="KW-0378">Hydrolase</keyword>